<feature type="compositionally biased region" description="Basic and acidic residues" evidence="1">
    <location>
        <begin position="150"/>
        <end position="159"/>
    </location>
</feature>
<gene>
    <name evidence="2" type="ORF">PIB30_005755</name>
</gene>
<dbReference type="EMBL" id="JASCZI010181254">
    <property type="protein sequence ID" value="MED6179956.1"/>
    <property type="molecule type" value="Genomic_DNA"/>
</dbReference>
<feature type="compositionally biased region" description="Basic and acidic residues" evidence="1">
    <location>
        <begin position="12"/>
        <end position="25"/>
    </location>
</feature>
<keyword evidence="3" id="KW-1185">Reference proteome</keyword>
<organism evidence="2 3">
    <name type="scientific">Stylosanthes scabra</name>
    <dbReference type="NCBI Taxonomy" id="79078"/>
    <lineage>
        <taxon>Eukaryota</taxon>
        <taxon>Viridiplantae</taxon>
        <taxon>Streptophyta</taxon>
        <taxon>Embryophyta</taxon>
        <taxon>Tracheophyta</taxon>
        <taxon>Spermatophyta</taxon>
        <taxon>Magnoliopsida</taxon>
        <taxon>eudicotyledons</taxon>
        <taxon>Gunneridae</taxon>
        <taxon>Pentapetalae</taxon>
        <taxon>rosids</taxon>
        <taxon>fabids</taxon>
        <taxon>Fabales</taxon>
        <taxon>Fabaceae</taxon>
        <taxon>Papilionoideae</taxon>
        <taxon>50 kb inversion clade</taxon>
        <taxon>dalbergioids sensu lato</taxon>
        <taxon>Dalbergieae</taxon>
        <taxon>Pterocarpus clade</taxon>
        <taxon>Stylosanthes</taxon>
    </lineage>
</organism>
<feature type="region of interest" description="Disordered" evidence="1">
    <location>
        <begin position="126"/>
        <end position="167"/>
    </location>
</feature>
<name>A0ABU6W272_9FABA</name>
<evidence type="ECO:0000313" key="3">
    <source>
        <dbReference type="Proteomes" id="UP001341840"/>
    </source>
</evidence>
<protein>
    <submittedName>
        <fullName evidence="2">Uncharacterized protein</fullName>
    </submittedName>
</protein>
<proteinExistence type="predicted"/>
<reference evidence="2 3" key="1">
    <citation type="journal article" date="2023" name="Plants (Basel)">
        <title>Bridging the Gap: Combining Genomics and Transcriptomics Approaches to Understand Stylosanthes scabra, an Orphan Legume from the Brazilian Caatinga.</title>
        <authorList>
            <person name="Ferreira-Neto J.R.C."/>
            <person name="da Silva M.D."/>
            <person name="Binneck E."/>
            <person name="de Melo N.F."/>
            <person name="da Silva R.H."/>
            <person name="de Melo A.L.T.M."/>
            <person name="Pandolfi V."/>
            <person name="Bustamante F.O."/>
            <person name="Brasileiro-Vidal A.C."/>
            <person name="Benko-Iseppon A.M."/>
        </authorList>
    </citation>
    <scope>NUCLEOTIDE SEQUENCE [LARGE SCALE GENOMIC DNA]</scope>
    <source>
        <tissue evidence="2">Leaves</tissue>
    </source>
</reference>
<feature type="region of interest" description="Disordered" evidence="1">
    <location>
        <begin position="1"/>
        <end position="62"/>
    </location>
</feature>
<accession>A0ABU6W272</accession>
<sequence length="194" mass="21697">MSFPSLPFIKNRGKDSLTPIKEKLKGKPFGFQTPPLLRKTRRPNNSLSPRSEKVHASAVKTEKTPPRTFLETSAATNKRRAVDISERQSSMKSWTLSAKLLKLRRSDLPTFRARGLLFRILGSAKPKSISDSNHNGPRPTHGPDPSQIHEPPRVYKEEISSPPGTSSKPYPIAYIQRLSNPYLATLLPNAITYS</sequence>
<evidence type="ECO:0000256" key="1">
    <source>
        <dbReference type="SAM" id="MobiDB-lite"/>
    </source>
</evidence>
<evidence type="ECO:0000313" key="2">
    <source>
        <dbReference type="EMBL" id="MED6179956.1"/>
    </source>
</evidence>
<feature type="compositionally biased region" description="Basic and acidic residues" evidence="1">
    <location>
        <begin position="50"/>
        <end position="62"/>
    </location>
</feature>
<comment type="caution">
    <text evidence="2">The sequence shown here is derived from an EMBL/GenBank/DDBJ whole genome shotgun (WGS) entry which is preliminary data.</text>
</comment>
<dbReference type="Proteomes" id="UP001341840">
    <property type="component" value="Unassembled WGS sequence"/>
</dbReference>